<dbReference type="AlphaFoldDB" id="A0A9N9JJ66"/>
<accession>A0A9N9JJ66</accession>
<name>A0A9N9JJ66_9GLOM</name>
<evidence type="ECO:0000313" key="1">
    <source>
        <dbReference type="EMBL" id="CAG8781784.1"/>
    </source>
</evidence>
<gene>
    <name evidence="1" type="ORF">RFULGI_LOCUS15892</name>
</gene>
<keyword evidence="2" id="KW-1185">Reference proteome</keyword>
<dbReference type="EMBL" id="CAJVPZ010053368">
    <property type="protein sequence ID" value="CAG8781784.1"/>
    <property type="molecule type" value="Genomic_DNA"/>
</dbReference>
<evidence type="ECO:0000313" key="2">
    <source>
        <dbReference type="Proteomes" id="UP000789396"/>
    </source>
</evidence>
<proteinExistence type="predicted"/>
<sequence>MCSERHSKKRQETNPAKKTKVDTYLNVIVLSISTSLSRNNNASDFLQVDNIIDDNFEQTLEAHLLFDEEVEGTIEIEEYNILSNENDDDNNAKALSYCIDEVEKFIALQFQNAKSSE</sequence>
<comment type="caution">
    <text evidence="1">The sequence shown here is derived from an EMBL/GenBank/DDBJ whole genome shotgun (WGS) entry which is preliminary data.</text>
</comment>
<organism evidence="1 2">
    <name type="scientific">Racocetra fulgida</name>
    <dbReference type="NCBI Taxonomy" id="60492"/>
    <lineage>
        <taxon>Eukaryota</taxon>
        <taxon>Fungi</taxon>
        <taxon>Fungi incertae sedis</taxon>
        <taxon>Mucoromycota</taxon>
        <taxon>Glomeromycotina</taxon>
        <taxon>Glomeromycetes</taxon>
        <taxon>Diversisporales</taxon>
        <taxon>Gigasporaceae</taxon>
        <taxon>Racocetra</taxon>
    </lineage>
</organism>
<reference evidence="1" key="1">
    <citation type="submission" date="2021-06" db="EMBL/GenBank/DDBJ databases">
        <authorList>
            <person name="Kallberg Y."/>
            <person name="Tangrot J."/>
            <person name="Rosling A."/>
        </authorList>
    </citation>
    <scope>NUCLEOTIDE SEQUENCE</scope>
    <source>
        <strain evidence="1">IN212</strain>
    </source>
</reference>
<feature type="non-terminal residue" evidence="1">
    <location>
        <position position="117"/>
    </location>
</feature>
<dbReference type="Proteomes" id="UP000789396">
    <property type="component" value="Unassembled WGS sequence"/>
</dbReference>
<protein>
    <submittedName>
        <fullName evidence="1">13246_t:CDS:1</fullName>
    </submittedName>
</protein>